<evidence type="ECO:0000313" key="1">
    <source>
        <dbReference type="EMBL" id="KZT04897.1"/>
    </source>
</evidence>
<sequence>MDLGKSLKLHHYGSFERHQMYDIITDHGSTKIMIDQKVPLDPQRAQDRISVEANNIMT</sequence>
<dbReference type="InParanoid" id="A0A165DHL3"/>
<proteinExistence type="predicted"/>
<dbReference type="Proteomes" id="UP000076871">
    <property type="component" value="Unassembled WGS sequence"/>
</dbReference>
<keyword evidence="2" id="KW-1185">Reference proteome</keyword>
<gene>
    <name evidence="1" type="ORF">LAESUDRAFT_760649</name>
</gene>
<organism evidence="1 2">
    <name type="scientific">Laetiporus sulphureus 93-53</name>
    <dbReference type="NCBI Taxonomy" id="1314785"/>
    <lineage>
        <taxon>Eukaryota</taxon>
        <taxon>Fungi</taxon>
        <taxon>Dikarya</taxon>
        <taxon>Basidiomycota</taxon>
        <taxon>Agaricomycotina</taxon>
        <taxon>Agaricomycetes</taxon>
        <taxon>Polyporales</taxon>
        <taxon>Laetiporus</taxon>
    </lineage>
</organism>
<accession>A0A165DHL3</accession>
<name>A0A165DHL3_9APHY</name>
<protein>
    <submittedName>
        <fullName evidence="1">Uncharacterized protein</fullName>
    </submittedName>
</protein>
<dbReference type="GeneID" id="63829805"/>
<dbReference type="AlphaFoldDB" id="A0A165DHL3"/>
<evidence type="ECO:0000313" key="2">
    <source>
        <dbReference type="Proteomes" id="UP000076871"/>
    </source>
</evidence>
<dbReference type="RefSeq" id="XP_040762637.1">
    <property type="nucleotide sequence ID" value="XM_040912777.1"/>
</dbReference>
<reference evidence="1 2" key="1">
    <citation type="journal article" date="2016" name="Mol. Biol. Evol.">
        <title>Comparative Genomics of Early-Diverging Mushroom-Forming Fungi Provides Insights into the Origins of Lignocellulose Decay Capabilities.</title>
        <authorList>
            <person name="Nagy L.G."/>
            <person name="Riley R."/>
            <person name="Tritt A."/>
            <person name="Adam C."/>
            <person name="Daum C."/>
            <person name="Floudas D."/>
            <person name="Sun H."/>
            <person name="Yadav J.S."/>
            <person name="Pangilinan J."/>
            <person name="Larsson K.H."/>
            <person name="Matsuura K."/>
            <person name="Barry K."/>
            <person name="Labutti K."/>
            <person name="Kuo R."/>
            <person name="Ohm R.A."/>
            <person name="Bhattacharya S.S."/>
            <person name="Shirouzu T."/>
            <person name="Yoshinaga Y."/>
            <person name="Martin F.M."/>
            <person name="Grigoriev I.V."/>
            <person name="Hibbett D.S."/>
        </authorList>
    </citation>
    <scope>NUCLEOTIDE SEQUENCE [LARGE SCALE GENOMIC DNA]</scope>
    <source>
        <strain evidence="1 2">93-53</strain>
    </source>
</reference>
<dbReference type="EMBL" id="KV427633">
    <property type="protein sequence ID" value="KZT04897.1"/>
    <property type="molecule type" value="Genomic_DNA"/>
</dbReference>